<dbReference type="GO" id="GO:0031992">
    <property type="term" value="F:energy transducer activity"/>
    <property type="evidence" value="ECO:0007669"/>
    <property type="project" value="TreeGrafter"/>
</dbReference>
<comment type="caution">
    <text evidence="12">The sequence shown here is derived from an EMBL/GenBank/DDBJ whole genome shotgun (WGS) entry which is preliminary data.</text>
</comment>
<evidence type="ECO:0000313" key="12">
    <source>
        <dbReference type="EMBL" id="ODS11889.1"/>
    </source>
</evidence>
<keyword evidence="8" id="KW-1133">Transmembrane helix</keyword>
<dbReference type="Proteomes" id="UP000095131">
    <property type="component" value="Unassembled WGS sequence"/>
</dbReference>
<dbReference type="InterPro" id="IPR051045">
    <property type="entry name" value="TonB-dependent_transducer"/>
</dbReference>
<sequence length="296" mass="33178">MFGVGLLSHTILLRQLFVGFLMAKLRYFIAGLIACLIQGVALSYAPQEKILQVSMDQGINAVQIQLLAQAAAKPIEQTKSHLDDISKQQELERPTEPERPQQDKLKTNASKPKPVVAKKPTLEPAKTETPKPDPLKHQKTVMPKSKPDSHITDVKKIEKSVAKQDIPPAAKPKLKPQENAKKTIEHADEMNAEPHQSAAQNREPMLVSKPQFSAKPVPVSYPRLARKKGLEGKTLIEVWLDREGKQVKQKIISSSGHSILDQRALNTIKQWQFSRRIEQGQAIAHRVQIPINFKLQ</sequence>
<dbReference type="OrthoDB" id="9816142at2"/>
<feature type="compositionally biased region" description="Basic and acidic residues" evidence="10">
    <location>
        <begin position="125"/>
        <end position="136"/>
    </location>
</feature>
<keyword evidence="6" id="KW-0812">Transmembrane</keyword>
<dbReference type="NCBIfam" id="TIGR01352">
    <property type="entry name" value="tonB_Cterm"/>
    <property type="match status" value="1"/>
</dbReference>
<gene>
    <name evidence="12" type="ORF">VSF3289_02156</name>
</gene>
<proteinExistence type="inferred from homology"/>
<dbReference type="GO" id="GO:0015031">
    <property type="term" value="P:protein transport"/>
    <property type="evidence" value="ECO:0007669"/>
    <property type="project" value="UniProtKB-KW"/>
</dbReference>
<evidence type="ECO:0000256" key="5">
    <source>
        <dbReference type="ARBA" id="ARBA00022519"/>
    </source>
</evidence>
<evidence type="ECO:0000256" key="8">
    <source>
        <dbReference type="ARBA" id="ARBA00022989"/>
    </source>
</evidence>
<evidence type="ECO:0000256" key="3">
    <source>
        <dbReference type="ARBA" id="ARBA00022448"/>
    </source>
</evidence>
<feature type="region of interest" description="Disordered" evidence="10">
    <location>
        <begin position="78"/>
        <end position="151"/>
    </location>
</feature>
<organism evidence="12 13">
    <name type="scientific">Vibrio scophthalmi</name>
    <dbReference type="NCBI Taxonomy" id="45658"/>
    <lineage>
        <taxon>Bacteria</taxon>
        <taxon>Pseudomonadati</taxon>
        <taxon>Pseudomonadota</taxon>
        <taxon>Gammaproteobacteria</taxon>
        <taxon>Vibrionales</taxon>
        <taxon>Vibrionaceae</taxon>
        <taxon>Vibrio</taxon>
    </lineage>
</organism>
<accession>A0A1E3WQ42</accession>
<reference evidence="12 13" key="1">
    <citation type="submission" date="2016-08" db="EMBL/GenBank/DDBJ databases">
        <title>Genome sequencing of Vibrio scophthalmi strain FP3289, an isolated from Paralichthys olivaceus.</title>
        <authorList>
            <person name="Han H.-J."/>
        </authorList>
    </citation>
    <scope>NUCLEOTIDE SEQUENCE [LARGE SCALE GENOMIC DNA]</scope>
    <source>
        <strain evidence="12 13">FP3289</strain>
    </source>
</reference>
<evidence type="ECO:0000256" key="2">
    <source>
        <dbReference type="ARBA" id="ARBA00006555"/>
    </source>
</evidence>
<comment type="similarity">
    <text evidence="2">Belongs to the TonB family.</text>
</comment>
<evidence type="ECO:0000256" key="7">
    <source>
        <dbReference type="ARBA" id="ARBA00022927"/>
    </source>
</evidence>
<dbReference type="AlphaFoldDB" id="A0A1E3WQ42"/>
<comment type="subcellular location">
    <subcellularLocation>
        <location evidence="1">Cell inner membrane</location>
        <topology evidence="1">Single-pass membrane protein</topology>
        <orientation evidence="1">Periplasmic side</orientation>
    </subcellularLocation>
</comment>
<dbReference type="PANTHER" id="PTHR33446">
    <property type="entry name" value="PROTEIN TONB-RELATED"/>
    <property type="match status" value="1"/>
</dbReference>
<evidence type="ECO:0000313" key="13">
    <source>
        <dbReference type="Proteomes" id="UP000095131"/>
    </source>
</evidence>
<evidence type="ECO:0000256" key="6">
    <source>
        <dbReference type="ARBA" id="ARBA00022692"/>
    </source>
</evidence>
<keyword evidence="4" id="KW-1003">Cell membrane</keyword>
<feature type="domain" description="TonB C-terminal" evidence="11">
    <location>
        <begin position="206"/>
        <end position="296"/>
    </location>
</feature>
<keyword evidence="7" id="KW-0653">Protein transport</keyword>
<dbReference type="SUPFAM" id="SSF74653">
    <property type="entry name" value="TolA/TonB C-terminal domain"/>
    <property type="match status" value="1"/>
</dbReference>
<protein>
    <submittedName>
        <fullName evidence="12">Protein TonB</fullName>
    </submittedName>
</protein>
<evidence type="ECO:0000256" key="4">
    <source>
        <dbReference type="ARBA" id="ARBA00022475"/>
    </source>
</evidence>
<dbReference type="GO" id="GO:0055085">
    <property type="term" value="P:transmembrane transport"/>
    <property type="evidence" value="ECO:0007669"/>
    <property type="project" value="InterPro"/>
</dbReference>
<keyword evidence="3" id="KW-0813">Transport</keyword>
<dbReference type="GO" id="GO:0098797">
    <property type="term" value="C:plasma membrane protein complex"/>
    <property type="evidence" value="ECO:0007669"/>
    <property type="project" value="TreeGrafter"/>
</dbReference>
<dbReference type="EMBL" id="MDCJ01000002">
    <property type="protein sequence ID" value="ODS11889.1"/>
    <property type="molecule type" value="Genomic_DNA"/>
</dbReference>
<evidence type="ECO:0000256" key="10">
    <source>
        <dbReference type="SAM" id="MobiDB-lite"/>
    </source>
</evidence>
<dbReference type="Pfam" id="PF03544">
    <property type="entry name" value="TonB_C"/>
    <property type="match status" value="1"/>
</dbReference>
<name>A0A1E3WQ42_9VIBR</name>
<dbReference type="PATRIC" id="fig|45658.8.peg.2166"/>
<keyword evidence="5" id="KW-0997">Cell inner membrane</keyword>
<evidence type="ECO:0000259" key="11">
    <source>
        <dbReference type="PROSITE" id="PS52015"/>
    </source>
</evidence>
<dbReference type="PANTHER" id="PTHR33446:SF2">
    <property type="entry name" value="PROTEIN TONB"/>
    <property type="match status" value="1"/>
</dbReference>
<dbReference type="Gene3D" id="3.30.1150.10">
    <property type="match status" value="1"/>
</dbReference>
<evidence type="ECO:0000256" key="1">
    <source>
        <dbReference type="ARBA" id="ARBA00004383"/>
    </source>
</evidence>
<feature type="compositionally biased region" description="Basic and acidic residues" evidence="10">
    <location>
        <begin position="78"/>
        <end position="106"/>
    </location>
</feature>
<dbReference type="InterPro" id="IPR037682">
    <property type="entry name" value="TonB_C"/>
</dbReference>
<dbReference type="InterPro" id="IPR006260">
    <property type="entry name" value="TonB/TolA_C"/>
</dbReference>
<evidence type="ECO:0000256" key="9">
    <source>
        <dbReference type="ARBA" id="ARBA00023136"/>
    </source>
</evidence>
<keyword evidence="9" id="KW-0472">Membrane</keyword>
<dbReference type="PROSITE" id="PS52015">
    <property type="entry name" value="TONB_CTD"/>
    <property type="match status" value="1"/>
</dbReference>